<comment type="caution">
    <text evidence="12">The sequence shown here is derived from an EMBL/GenBank/DDBJ whole genome shotgun (WGS) entry which is preliminary data.</text>
</comment>
<evidence type="ECO:0000256" key="9">
    <source>
        <dbReference type="PROSITE-ProRule" id="PRU10141"/>
    </source>
</evidence>
<dbReference type="Gene3D" id="3.30.200.20">
    <property type="entry name" value="Phosphorylase Kinase, domain 1"/>
    <property type="match status" value="1"/>
</dbReference>
<feature type="compositionally biased region" description="Low complexity" evidence="10">
    <location>
        <begin position="634"/>
        <end position="647"/>
    </location>
</feature>
<dbReference type="PROSITE" id="PS00107">
    <property type="entry name" value="PROTEIN_KINASE_ATP"/>
    <property type="match status" value="1"/>
</dbReference>
<keyword evidence="4 9" id="KW-0547">Nucleotide-binding</keyword>
<dbReference type="InterPro" id="IPR024604">
    <property type="entry name" value="GSG2_C"/>
</dbReference>
<dbReference type="EC" id="2.7.11.1" evidence="1"/>
<name>A0A4Y2GEB7_ARAVE</name>
<keyword evidence="5 12" id="KW-0418">Kinase</keyword>
<dbReference type="Proteomes" id="UP000499080">
    <property type="component" value="Unassembled WGS sequence"/>
</dbReference>
<dbReference type="GO" id="GO:0000278">
    <property type="term" value="P:mitotic cell cycle"/>
    <property type="evidence" value="ECO:0007669"/>
    <property type="project" value="TreeGrafter"/>
</dbReference>
<accession>A0A4Y2GEB7</accession>
<evidence type="ECO:0000256" key="8">
    <source>
        <dbReference type="ARBA" id="ARBA00048679"/>
    </source>
</evidence>
<dbReference type="EMBL" id="BGPR01001340">
    <property type="protein sequence ID" value="GBM51517.1"/>
    <property type="molecule type" value="Genomic_DNA"/>
</dbReference>
<dbReference type="Gene3D" id="1.10.510.10">
    <property type="entry name" value="Transferase(Phosphotransferase) domain 1"/>
    <property type="match status" value="1"/>
</dbReference>
<gene>
    <name evidence="12" type="primary">Haspin_0</name>
    <name evidence="12" type="ORF">AVEN_74697_1</name>
</gene>
<keyword evidence="2" id="KW-0723">Serine/threonine-protein kinase</keyword>
<sequence length="1065" mass="118682">MKRVKCYGKAKVTTVDSSFKRNFFGSLDSRNSIGINNFQEFQQKGSSSFTSVASTSDYTNSHSCELFVSDADSCDGSLSTYSTCSSRNLRRKQKSIKHSVASKTYRLRKFSYTSASHSSLDLQPVLTSKAKKPLKKHTRTSRSCAKQRTSKQFKTSVKMTASYSSCTNLGLSYAKGRSKNAKRLKSYKKGALKRNCNTSRRHSLKKHSAIPIQPSCSEFCENPSSVINTGMKKPNKKGGGKKKQLINKGHQVAGSNHFSRYMAPSFNSKHDSFWAAIQPNWSSIYEYSFKIEKTSKDRKKTIPVFIEQHMNKNAAFPDLIDKDNKLLSNEKNISGGISVQSEVSSSCKHPFDVEKYKSTGEANVARNDNFSKQGSNLNINPSETVDSKLKTAKDISENVSVCKKSSAISCTDSVNDQILPEVVNAEIQHRSDEIASIVSNLCETVSEKLNVNEIAAINANENASKGISIETCKEVTKSNKGVISAAQTNFSASMTVSEGKNSFKRNKEIEYLSKNADPLQEYASAKPFKKSKGFYSSTPLTSPSTHATVAKKFPSTTAFSPVLQKGLFITSTPAHSSKVVISQQNQICNVSRISRLGRQCSLQDLSIDSSVKLQGCRLSTKIISSVLPRRNNSHASLINSSSHSNQNTHRTSRSCISFSRREQPALGESHHCSKSWSLMKEASSVASTSAESGFESTLSKLLDFCGQTRIIPFSELYNWSHTTVRKIGEGTYGEVFTLVQNKISSVIKVIPFSEEGGDHNMQSIESVLSEVTVSKCLSELRSNKTYKTRNFNKLKSVHLVRGYYPDQMLVAWDKFSDAKTTYNSRPDVFNDQQMFAIIELEYGGKDMTCFILRNAAEAESVLKQIAISLAIAEETHLFEHRDLHLGNILVQRNASKTISYVLGGKAYSIPNHGLIVTIIDFTLSRVLHEGCIFYNNLADDSLFDQTGDYQFQVYKDTKKLLNNEWHKCLLYSNVLWLTYLCVKLLENDYSRPSSKKHEEGLNNIKTFQNNVRNCENAFECLTTCNILMSVPKNKQGSAEKMAKRAKLVDRKSLQKSISHRASNVV</sequence>
<protein>
    <recommendedName>
        <fullName evidence="1">non-specific serine/threonine protein kinase</fullName>
        <ecNumber evidence="1">2.7.11.1</ecNumber>
    </recommendedName>
</protein>
<keyword evidence="13" id="KW-1185">Reference proteome</keyword>
<dbReference type="GO" id="GO:0072354">
    <property type="term" value="F:histone H3T3 kinase activity"/>
    <property type="evidence" value="ECO:0007669"/>
    <property type="project" value="TreeGrafter"/>
</dbReference>
<feature type="compositionally biased region" description="Basic residues" evidence="10">
    <location>
        <begin position="129"/>
        <end position="140"/>
    </location>
</feature>
<feature type="binding site" evidence="9">
    <location>
        <position position="748"/>
    </location>
    <ligand>
        <name>ATP</name>
        <dbReference type="ChEBI" id="CHEBI:30616"/>
    </ligand>
</feature>
<dbReference type="InterPro" id="IPR017441">
    <property type="entry name" value="Protein_kinase_ATP_BS"/>
</dbReference>
<dbReference type="AlphaFoldDB" id="A0A4Y2GEB7"/>
<feature type="region of interest" description="Disordered" evidence="10">
    <location>
        <begin position="129"/>
        <end position="151"/>
    </location>
</feature>
<evidence type="ECO:0000256" key="7">
    <source>
        <dbReference type="ARBA" id="ARBA00047899"/>
    </source>
</evidence>
<evidence type="ECO:0000256" key="10">
    <source>
        <dbReference type="SAM" id="MobiDB-lite"/>
    </source>
</evidence>
<dbReference type="GO" id="GO:0005634">
    <property type="term" value="C:nucleus"/>
    <property type="evidence" value="ECO:0007669"/>
    <property type="project" value="TreeGrafter"/>
</dbReference>
<evidence type="ECO:0000259" key="11">
    <source>
        <dbReference type="PROSITE" id="PS50011"/>
    </source>
</evidence>
<dbReference type="SUPFAM" id="SSF56112">
    <property type="entry name" value="Protein kinase-like (PK-like)"/>
    <property type="match status" value="1"/>
</dbReference>
<organism evidence="12 13">
    <name type="scientific">Araneus ventricosus</name>
    <name type="common">Orbweaver spider</name>
    <name type="synonym">Epeira ventricosa</name>
    <dbReference type="NCBI Taxonomy" id="182803"/>
    <lineage>
        <taxon>Eukaryota</taxon>
        <taxon>Metazoa</taxon>
        <taxon>Ecdysozoa</taxon>
        <taxon>Arthropoda</taxon>
        <taxon>Chelicerata</taxon>
        <taxon>Arachnida</taxon>
        <taxon>Araneae</taxon>
        <taxon>Araneomorphae</taxon>
        <taxon>Entelegynae</taxon>
        <taxon>Araneoidea</taxon>
        <taxon>Araneidae</taxon>
        <taxon>Araneus</taxon>
    </lineage>
</organism>
<evidence type="ECO:0000256" key="4">
    <source>
        <dbReference type="ARBA" id="ARBA00022741"/>
    </source>
</evidence>
<reference evidence="12 13" key="1">
    <citation type="journal article" date="2019" name="Sci. Rep.">
        <title>Orb-weaving spider Araneus ventricosus genome elucidates the spidroin gene catalogue.</title>
        <authorList>
            <person name="Kono N."/>
            <person name="Nakamura H."/>
            <person name="Ohtoshi R."/>
            <person name="Moran D.A.P."/>
            <person name="Shinohara A."/>
            <person name="Yoshida Y."/>
            <person name="Fujiwara M."/>
            <person name="Mori M."/>
            <person name="Tomita M."/>
            <person name="Arakawa K."/>
        </authorList>
    </citation>
    <scope>NUCLEOTIDE SEQUENCE [LARGE SCALE GENOMIC DNA]</scope>
</reference>
<evidence type="ECO:0000313" key="12">
    <source>
        <dbReference type="EMBL" id="GBM51517.1"/>
    </source>
</evidence>
<evidence type="ECO:0000256" key="2">
    <source>
        <dbReference type="ARBA" id="ARBA00022527"/>
    </source>
</evidence>
<evidence type="ECO:0000256" key="6">
    <source>
        <dbReference type="ARBA" id="ARBA00022840"/>
    </source>
</evidence>
<feature type="domain" description="Protein kinase" evidence="11">
    <location>
        <begin position="721"/>
        <end position="1065"/>
    </location>
</feature>
<evidence type="ECO:0000256" key="1">
    <source>
        <dbReference type="ARBA" id="ARBA00012513"/>
    </source>
</evidence>
<dbReference type="InterPro" id="IPR000719">
    <property type="entry name" value="Prot_kinase_dom"/>
</dbReference>
<dbReference type="GO" id="GO:0035556">
    <property type="term" value="P:intracellular signal transduction"/>
    <property type="evidence" value="ECO:0007669"/>
    <property type="project" value="TreeGrafter"/>
</dbReference>
<comment type="catalytic activity">
    <reaction evidence="7">
        <text>L-threonyl-[protein] + ATP = O-phospho-L-threonyl-[protein] + ADP + H(+)</text>
        <dbReference type="Rhea" id="RHEA:46608"/>
        <dbReference type="Rhea" id="RHEA-COMP:11060"/>
        <dbReference type="Rhea" id="RHEA-COMP:11605"/>
        <dbReference type="ChEBI" id="CHEBI:15378"/>
        <dbReference type="ChEBI" id="CHEBI:30013"/>
        <dbReference type="ChEBI" id="CHEBI:30616"/>
        <dbReference type="ChEBI" id="CHEBI:61977"/>
        <dbReference type="ChEBI" id="CHEBI:456216"/>
        <dbReference type="EC" id="2.7.11.1"/>
    </reaction>
</comment>
<feature type="compositionally biased region" description="Polar residues" evidence="10">
    <location>
        <begin position="141"/>
        <end position="151"/>
    </location>
</feature>
<dbReference type="PROSITE" id="PS50011">
    <property type="entry name" value="PROTEIN_KINASE_DOM"/>
    <property type="match status" value="1"/>
</dbReference>
<evidence type="ECO:0000313" key="13">
    <source>
        <dbReference type="Proteomes" id="UP000499080"/>
    </source>
</evidence>
<dbReference type="SMART" id="SM01331">
    <property type="entry name" value="DUF3635"/>
    <property type="match status" value="1"/>
</dbReference>
<dbReference type="Pfam" id="PF12330">
    <property type="entry name" value="Haspin_kinase"/>
    <property type="match status" value="1"/>
</dbReference>
<feature type="region of interest" description="Disordered" evidence="10">
    <location>
        <begin position="634"/>
        <end position="654"/>
    </location>
</feature>
<evidence type="ECO:0000256" key="3">
    <source>
        <dbReference type="ARBA" id="ARBA00022679"/>
    </source>
</evidence>
<evidence type="ECO:0000256" key="5">
    <source>
        <dbReference type="ARBA" id="ARBA00022777"/>
    </source>
</evidence>
<proteinExistence type="predicted"/>
<dbReference type="OrthoDB" id="6420166at2759"/>
<comment type="catalytic activity">
    <reaction evidence="8">
        <text>L-seryl-[protein] + ATP = O-phospho-L-seryl-[protein] + ADP + H(+)</text>
        <dbReference type="Rhea" id="RHEA:17989"/>
        <dbReference type="Rhea" id="RHEA-COMP:9863"/>
        <dbReference type="Rhea" id="RHEA-COMP:11604"/>
        <dbReference type="ChEBI" id="CHEBI:15378"/>
        <dbReference type="ChEBI" id="CHEBI:29999"/>
        <dbReference type="ChEBI" id="CHEBI:30616"/>
        <dbReference type="ChEBI" id="CHEBI:83421"/>
        <dbReference type="ChEBI" id="CHEBI:456216"/>
        <dbReference type="EC" id="2.7.11.1"/>
    </reaction>
</comment>
<dbReference type="PANTHER" id="PTHR24419">
    <property type="entry name" value="INTERLEUKIN-1 RECEPTOR-ASSOCIATED KINASE"/>
    <property type="match status" value="1"/>
</dbReference>
<dbReference type="InterPro" id="IPR011009">
    <property type="entry name" value="Kinase-like_dom_sf"/>
</dbReference>
<dbReference type="GO" id="GO:0005524">
    <property type="term" value="F:ATP binding"/>
    <property type="evidence" value="ECO:0007669"/>
    <property type="project" value="UniProtKB-UniRule"/>
</dbReference>
<dbReference type="PANTHER" id="PTHR24419:SF18">
    <property type="entry name" value="SERINE_THREONINE-PROTEIN KINASE HASPIN"/>
    <property type="match status" value="1"/>
</dbReference>
<keyword evidence="3" id="KW-0808">Transferase</keyword>
<keyword evidence="6 9" id="KW-0067">ATP-binding</keyword>
<dbReference type="GO" id="GO:0005737">
    <property type="term" value="C:cytoplasm"/>
    <property type="evidence" value="ECO:0007669"/>
    <property type="project" value="TreeGrafter"/>
</dbReference>